<evidence type="ECO:0000256" key="1">
    <source>
        <dbReference type="ARBA" id="ARBA00004196"/>
    </source>
</evidence>
<dbReference type="InterPro" id="IPR018976">
    <property type="entry name" value="Imelysin-like"/>
</dbReference>
<dbReference type="PROSITE" id="PS51257">
    <property type="entry name" value="PROKAR_LIPOPROTEIN"/>
    <property type="match status" value="1"/>
</dbReference>
<feature type="signal peptide" evidence="4">
    <location>
        <begin position="1"/>
        <end position="20"/>
    </location>
</feature>
<dbReference type="Proteomes" id="UP000295416">
    <property type="component" value="Unassembled WGS sequence"/>
</dbReference>
<dbReference type="InterPro" id="IPR050894">
    <property type="entry name" value="EfeM/EfeO_iron_uptake"/>
</dbReference>
<dbReference type="PANTHER" id="PTHR39192">
    <property type="entry name" value="IRON UPTAKE SYSTEM COMPONENT EFEO"/>
    <property type="match status" value="1"/>
</dbReference>
<dbReference type="OrthoDB" id="7348379at2"/>
<feature type="chain" id="PRO_5038426572" evidence="4">
    <location>
        <begin position="21"/>
        <end position="392"/>
    </location>
</feature>
<evidence type="ECO:0000259" key="5">
    <source>
        <dbReference type="Pfam" id="PF09375"/>
    </source>
</evidence>
<dbReference type="CDD" id="cd14656">
    <property type="entry name" value="Imelysin-like_EfeO"/>
    <property type="match status" value="1"/>
</dbReference>
<dbReference type="Pfam" id="PF09375">
    <property type="entry name" value="Peptidase_M75"/>
    <property type="match status" value="1"/>
</dbReference>
<protein>
    <submittedName>
        <fullName evidence="6">Iron uptake system component EfeO</fullName>
    </submittedName>
</protein>
<dbReference type="AlphaFoldDB" id="A0A4R2NKB6"/>
<dbReference type="NCBIfam" id="NF041757">
    <property type="entry name" value="EfeO"/>
    <property type="match status" value="1"/>
</dbReference>
<gene>
    <name evidence="6" type="ORF">EV207_13816</name>
</gene>
<dbReference type="InterPro" id="IPR034981">
    <property type="entry name" value="Imelysin-like_EfeO/Algp7"/>
</dbReference>
<evidence type="ECO:0000256" key="2">
    <source>
        <dbReference type="ARBA" id="ARBA00005989"/>
    </source>
</evidence>
<dbReference type="PANTHER" id="PTHR39192:SF1">
    <property type="entry name" value="IRON UPTAKE SYSTEM COMPONENT EFEO"/>
    <property type="match status" value="1"/>
</dbReference>
<evidence type="ECO:0000313" key="7">
    <source>
        <dbReference type="Proteomes" id="UP000295416"/>
    </source>
</evidence>
<evidence type="ECO:0000313" key="6">
    <source>
        <dbReference type="EMBL" id="TCP21930.1"/>
    </source>
</evidence>
<comment type="subcellular location">
    <subcellularLocation>
        <location evidence="1">Cell envelope</location>
    </subcellularLocation>
</comment>
<reference evidence="6 7" key="1">
    <citation type="submission" date="2019-03" db="EMBL/GenBank/DDBJ databases">
        <title>Genomic Encyclopedia of Type Strains, Phase IV (KMG-IV): sequencing the most valuable type-strain genomes for metagenomic binning, comparative biology and taxonomic classification.</title>
        <authorList>
            <person name="Goeker M."/>
        </authorList>
    </citation>
    <scope>NUCLEOTIDE SEQUENCE [LARGE SCALE GENOMIC DNA]</scope>
    <source>
        <strain evidence="6 7">DSM 19377</strain>
    </source>
</reference>
<comment type="caution">
    <text evidence="6">The sequence shown here is derived from an EMBL/GenBank/DDBJ whole genome shotgun (WGS) entry which is preliminary data.</text>
</comment>
<keyword evidence="3 4" id="KW-0732">Signal</keyword>
<dbReference type="InterPro" id="IPR053377">
    <property type="entry name" value="Iron_uptake_EfeM/EfeO"/>
</dbReference>
<dbReference type="RefSeq" id="WP_132747628.1">
    <property type="nucleotide sequence ID" value="NZ_SLXK01000038.1"/>
</dbReference>
<sequence length="392" mass="43847">MKRSAILITSSILFAFSLLAGCQADSAQTKETKEAKKTNEAHAEKKDAVKQGAEKMLSQSQNLSKAIKDKDARQAKEVGDALNQTWFSFENKVRKTAPMLYNEVEKYLTPLVAGTKVEPLDDKTLSDLKENLVKQLNKLKTYKPDNKNQSSTALNKVVRDYHVYIKDQTKSLVSATKAFTDAVTRGNIDKAKKVYPEARTYYERIEPIAESLGELDPKIDARENDVADPSKWTGFHEIEKAIWVKHSVRGQEKYAKQLMSDVKALDEKVNTIKLEPAQVIAGAVELLNEASISKITGEEERYSHIDLVDLAANAEGSKVIFDLAKVPLKEKDADLAAAISEQFKDLNETLQKYQKDGSYVLYNQLDKKDTRTISQQLNALSESLSKVAKLLS</sequence>
<organism evidence="6 7">
    <name type="scientific">Scopulibacillus darangshiensis</name>
    <dbReference type="NCBI Taxonomy" id="442528"/>
    <lineage>
        <taxon>Bacteria</taxon>
        <taxon>Bacillati</taxon>
        <taxon>Bacillota</taxon>
        <taxon>Bacilli</taxon>
        <taxon>Bacillales</taxon>
        <taxon>Sporolactobacillaceae</taxon>
        <taxon>Scopulibacillus</taxon>
    </lineage>
</organism>
<dbReference type="EMBL" id="SLXK01000038">
    <property type="protein sequence ID" value="TCP21930.1"/>
    <property type="molecule type" value="Genomic_DNA"/>
</dbReference>
<name>A0A4R2NKB6_9BACL</name>
<proteinExistence type="inferred from homology"/>
<evidence type="ECO:0000256" key="3">
    <source>
        <dbReference type="ARBA" id="ARBA00022729"/>
    </source>
</evidence>
<feature type="domain" description="Imelysin-like" evidence="5">
    <location>
        <begin position="159"/>
        <end position="386"/>
    </location>
</feature>
<accession>A0A4R2NKB6</accession>
<evidence type="ECO:0000256" key="4">
    <source>
        <dbReference type="SAM" id="SignalP"/>
    </source>
</evidence>
<keyword evidence="7" id="KW-1185">Reference proteome</keyword>
<dbReference type="GO" id="GO:0030313">
    <property type="term" value="C:cell envelope"/>
    <property type="evidence" value="ECO:0007669"/>
    <property type="project" value="UniProtKB-SubCell"/>
</dbReference>
<dbReference type="Gene3D" id="1.20.1420.20">
    <property type="entry name" value="M75 peptidase, HXXE motif"/>
    <property type="match status" value="1"/>
</dbReference>
<dbReference type="InterPro" id="IPR038352">
    <property type="entry name" value="Imelysin_sf"/>
</dbReference>
<comment type="similarity">
    <text evidence="2">Belongs to the EfeM/EfeO family.</text>
</comment>